<dbReference type="Proteomes" id="UP001590951">
    <property type="component" value="Unassembled WGS sequence"/>
</dbReference>
<feature type="region of interest" description="Disordered" evidence="1">
    <location>
        <begin position="115"/>
        <end position="149"/>
    </location>
</feature>
<protein>
    <submittedName>
        <fullName evidence="3">Uncharacterized protein</fullName>
    </submittedName>
</protein>
<keyword evidence="4" id="KW-1185">Reference proteome</keyword>
<gene>
    <name evidence="3" type="ORF">ABVK25_001454</name>
</gene>
<dbReference type="EMBL" id="JBHFEH010000003">
    <property type="protein sequence ID" value="KAL2057837.1"/>
    <property type="molecule type" value="Genomic_DNA"/>
</dbReference>
<keyword evidence="2" id="KW-0812">Transmembrane</keyword>
<evidence type="ECO:0000256" key="1">
    <source>
        <dbReference type="SAM" id="MobiDB-lite"/>
    </source>
</evidence>
<evidence type="ECO:0000256" key="2">
    <source>
        <dbReference type="SAM" id="Phobius"/>
    </source>
</evidence>
<accession>A0ABR4BJ40</accession>
<feature type="transmembrane region" description="Helical" evidence="2">
    <location>
        <begin position="7"/>
        <end position="30"/>
    </location>
</feature>
<keyword evidence="2" id="KW-1133">Transmembrane helix</keyword>
<comment type="caution">
    <text evidence="3">The sequence shown here is derived from an EMBL/GenBank/DDBJ whole genome shotgun (WGS) entry which is preliminary data.</text>
</comment>
<feature type="compositionally biased region" description="Polar residues" evidence="1">
    <location>
        <begin position="139"/>
        <end position="149"/>
    </location>
</feature>
<proteinExistence type="predicted"/>
<keyword evidence="2" id="KW-0472">Membrane</keyword>
<evidence type="ECO:0000313" key="4">
    <source>
        <dbReference type="Proteomes" id="UP001590951"/>
    </source>
</evidence>
<organism evidence="3 4">
    <name type="scientific">Lepraria finkii</name>
    <dbReference type="NCBI Taxonomy" id="1340010"/>
    <lineage>
        <taxon>Eukaryota</taxon>
        <taxon>Fungi</taxon>
        <taxon>Dikarya</taxon>
        <taxon>Ascomycota</taxon>
        <taxon>Pezizomycotina</taxon>
        <taxon>Lecanoromycetes</taxon>
        <taxon>OSLEUM clade</taxon>
        <taxon>Lecanoromycetidae</taxon>
        <taxon>Lecanorales</taxon>
        <taxon>Lecanorineae</taxon>
        <taxon>Stereocaulaceae</taxon>
        <taxon>Lepraria</taxon>
    </lineage>
</organism>
<feature type="transmembrane region" description="Helical" evidence="2">
    <location>
        <begin position="45"/>
        <end position="65"/>
    </location>
</feature>
<evidence type="ECO:0000313" key="3">
    <source>
        <dbReference type="EMBL" id="KAL2057837.1"/>
    </source>
</evidence>
<name>A0ABR4BJ40_9LECA</name>
<reference evidence="3 4" key="1">
    <citation type="submission" date="2024-09" db="EMBL/GenBank/DDBJ databases">
        <title>Rethinking Asexuality: The Enigmatic Case of Functional Sexual Genes in Lepraria (Stereocaulaceae).</title>
        <authorList>
            <person name="Doellman M."/>
            <person name="Sun Y."/>
            <person name="Barcenas-Pena A."/>
            <person name="Lumbsch H.T."/>
            <person name="Grewe F."/>
        </authorList>
    </citation>
    <scope>NUCLEOTIDE SEQUENCE [LARGE SCALE GENOMIC DNA]</scope>
    <source>
        <strain evidence="3 4">Grewe 0041</strain>
    </source>
</reference>
<sequence>MTRFCAIFLPIFFIFIGAGIGFIIGTFLLGSDWKDRPEADSTKRALLVAPTIGGATLALATVLFGEGKKRQDAARRRRQPSMTRPTAIALPQINTQNTDLEAQIMSKNCNVLVRPDDPTPLPAYTASGLETPQAPPPTYSLSGRPNEST</sequence>
<feature type="region of interest" description="Disordered" evidence="1">
    <location>
        <begin position="68"/>
        <end position="87"/>
    </location>
</feature>